<dbReference type="SUPFAM" id="SSF55874">
    <property type="entry name" value="ATPase domain of HSP90 chaperone/DNA topoisomerase II/histidine kinase"/>
    <property type="match status" value="1"/>
</dbReference>
<protein>
    <recommendedName>
        <fullName evidence="3">histidine kinase</fullName>
        <ecNumber evidence="3">2.7.13.3</ecNumber>
    </recommendedName>
</protein>
<evidence type="ECO:0000256" key="3">
    <source>
        <dbReference type="ARBA" id="ARBA00012438"/>
    </source>
</evidence>
<evidence type="ECO:0000256" key="9">
    <source>
        <dbReference type="ARBA" id="ARBA00022840"/>
    </source>
</evidence>
<evidence type="ECO:0000256" key="11">
    <source>
        <dbReference type="ARBA" id="ARBA00023012"/>
    </source>
</evidence>
<dbReference type="Pfam" id="PF00512">
    <property type="entry name" value="HisKA"/>
    <property type="match status" value="1"/>
</dbReference>
<dbReference type="CDD" id="cd00075">
    <property type="entry name" value="HATPase"/>
    <property type="match status" value="1"/>
</dbReference>
<accession>A0AA49A8A6</accession>
<dbReference type="InterPro" id="IPR036890">
    <property type="entry name" value="HATPase_C_sf"/>
</dbReference>
<evidence type="ECO:0000259" key="14">
    <source>
        <dbReference type="PROSITE" id="PS50885"/>
    </source>
</evidence>
<dbReference type="PROSITE" id="PS50109">
    <property type="entry name" value="HIS_KIN"/>
    <property type="match status" value="1"/>
</dbReference>
<name>A0AA49A8A6_9BURK</name>
<keyword evidence="4" id="KW-0597">Phosphoprotein</keyword>
<evidence type="ECO:0000256" key="5">
    <source>
        <dbReference type="ARBA" id="ARBA00022679"/>
    </source>
</evidence>
<feature type="domain" description="Histidine kinase" evidence="13">
    <location>
        <begin position="242"/>
        <end position="453"/>
    </location>
</feature>
<dbReference type="GO" id="GO:0016301">
    <property type="term" value="F:kinase activity"/>
    <property type="evidence" value="ECO:0007669"/>
    <property type="project" value="UniProtKB-KW"/>
</dbReference>
<dbReference type="EC" id="2.7.13.3" evidence="3"/>
<dbReference type="InterPro" id="IPR003661">
    <property type="entry name" value="HisK_dim/P_dom"/>
</dbReference>
<evidence type="ECO:0000256" key="10">
    <source>
        <dbReference type="ARBA" id="ARBA00022989"/>
    </source>
</evidence>
<dbReference type="Proteomes" id="UP000662888">
    <property type="component" value="Chromosome"/>
</dbReference>
<evidence type="ECO:0000256" key="7">
    <source>
        <dbReference type="ARBA" id="ARBA00022741"/>
    </source>
</evidence>
<dbReference type="EMBL" id="CP065053">
    <property type="protein sequence ID" value="QPI50164.1"/>
    <property type="molecule type" value="Genomic_DNA"/>
</dbReference>
<evidence type="ECO:0000256" key="12">
    <source>
        <dbReference type="ARBA" id="ARBA00023136"/>
    </source>
</evidence>
<feature type="domain" description="HAMP" evidence="14">
    <location>
        <begin position="182"/>
        <end position="234"/>
    </location>
</feature>
<dbReference type="PANTHER" id="PTHR45436:SF14">
    <property type="entry name" value="SENSOR PROTEIN QSEC"/>
    <property type="match status" value="1"/>
</dbReference>
<organism evidence="15 16">
    <name type="scientific">Massilia antarctica</name>
    <dbReference type="NCBI Taxonomy" id="2765360"/>
    <lineage>
        <taxon>Bacteria</taxon>
        <taxon>Pseudomonadati</taxon>
        <taxon>Pseudomonadota</taxon>
        <taxon>Betaproteobacteria</taxon>
        <taxon>Burkholderiales</taxon>
        <taxon>Oxalobacteraceae</taxon>
        <taxon>Telluria group</taxon>
        <taxon>Massilia</taxon>
    </lineage>
</organism>
<keyword evidence="12" id="KW-0472">Membrane</keyword>
<keyword evidence="6" id="KW-0812">Transmembrane</keyword>
<dbReference type="InterPro" id="IPR050428">
    <property type="entry name" value="TCS_sensor_his_kinase"/>
</dbReference>
<dbReference type="SUPFAM" id="SSF47384">
    <property type="entry name" value="Homodimeric domain of signal transducing histidine kinase"/>
    <property type="match status" value="1"/>
</dbReference>
<evidence type="ECO:0000256" key="1">
    <source>
        <dbReference type="ARBA" id="ARBA00000085"/>
    </source>
</evidence>
<dbReference type="PRINTS" id="PR00344">
    <property type="entry name" value="BCTRLSENSOR"/>
</dbReference>
<dbReference type="PANTHER" id="PTHR45436">
    <property type="entry name" value="SENSOR HISTIDINE KINASE YKOH"/>
    <property type="match status" value="1"/>
</dbReference>
<dbReference type="InterPro" id="IPR003594">
    <property type="entry name" value="HATPase_dom"/>
</dbReference>
<dbReference type="SMART" id="SM00387">
    <property type="entry name" value="HATPase_c"/>
    <property type="match status" value="1"/>
</dbReference>
<evidence type="ECO:0000256" key="2">
    <source>
        <dbReference type="ARBA" id="ARBA00004141"/>
    </source>
</evidence>
<dbReference type="InterPro" id="IPR004358">
    <property type="entry name" value="Sig_transdc_His_kin-like_C"/>
</dbReference>
<dbReference type="InterPro" id="IPR003660">
    <property type="entry name" value="HAMP_dom"/>
</dbReference>
<keyword evidence="10" id="KW-1133">Transmembrane helix</keyword>
<comment type="catalytic activity">
    <reaction evidence="1">
        <text>ATP + protein L-histidine = ADP + protein N-phospho-L-histidine.</text>
        <dbReference type="EC" id="2.7.13.3"/>
    </reaction>
</comment>
<gene>
    <name evidence="15" type="ORF">IV454_00530</name>
</gene>
<keyword evidence="16" id="KW-1185">Reference proteome</keyword>
<evidence type="ECO:0000256" key="4">
    <source>
        <dbReference type="ARBA" id="ARBA00022553"/>
    </source>
</evidence>
<keyword evidence="11" id="KW-0902">Two-component regulatory system</keyword>
<keyword evidence="5" id="KW-0808">Transferase</keyword>
<comment type="subcellular location">
    <subcellularLocation>
        <location evidence="2">Membrane</location>
        <topology evidence="2">Multi-pass membrane protein</topology>
    </subcellularLocation>
</comment>
<evidence type="ECO:0000259" key="13">
    <source>
        <dbReference type="PROSITE" id="PS50109"/>
    </source>
</evidence>
<keyword evidence="9" id="KW-0067">ATP-binding</keyword>
<dbReference type="InterPro" id="IPR036097">
    <property type="entry name" value="HisK_dim/P_sf"/>
</dbReference>
<reference evidence="15 16" key="1">
    <citation type="submission" date="2020-11" db="EMBL/GenBank/DDBJ databases">
        <authorList>
            <person name="Sun Q."/>
        </authorList>
    </citation>
    <scope>NUCLEOTIDE SEQUENCE [LARGE SCALE GENOMIC DNA]</scope>
    <source>
        <strain evidence="15 16">P8398</strain>
    </source>
</reference>
<dbReference type="CDD" id="cd00082">
    <property type="entry name" value="HisKA"/>
    <property type="match status" value="1"/>
</dbReference>
<dbReference type="SMART" id="SM00388">
    <property type="entry name" value="HisKA"/>
    <property type="match status" value="1"/>
</dbReference>
<keyword evidence="7" id="KW-0547">Nucleotide-binding</keyword>
<sequence length="453" mass="49871">MRRWWRPSLVRRVLAALAMAFLLVWCMLLAYEYVQFGQEVEQHSGVQKIGAALYAALVKLDKPEQVKTAFATTAIWLNMVRREANQLPDDLVFELWDREGRLVYSSSAAASRALARLAPAAGGGTGSAAYWMYQRSAPDWSLRIAEPKPARSATLGGLGRGLIPYLLISLPCVVLPLWLAVHQGLRPLRLLAERIAARQRDDLSPIGMDPKYSELRPLVAAFEELLARLRSKAQRERAFIQDAAHELRTPMAVISTQAHVIGRAADAAERQRAQDHLNLAIARASHLTRQLLELATLDEMEPSTFETVDVADVVRRLLAQQMPAVLARRMDLELDAPDTLNWSVEVAAFQSIVTNLLDNSLRYVPPGGCVLVCLRGDDTALTLSFADDGPGIPDDQRGHIFERFRRGRGHETPGSGLGLAIVRQAAARAGGGVRIVPGLHGRGCGFEVRLRPG</sequence>
<dbReference type="InterPro" id="IPR005467">
    <property type="entry name" value="His_kinase_dom"/>
</dbReference>
<keyword evidence="8 15" id="KW-0418">Kinase</keyword>
<evidence type="ECO:0000256" key="6">
    <source>
        <dbReference type="ARBA" id="ARBA00022692"/>
    </source>
</evidence>
<dbReference type="RefSeq" id="WP_206089727.1">
    <property type="nucleotide sequence ID" value="NZ_CP065053.1"/>
</dbReference>
<dbReference type="Pfam" id="PF02518">
    <property type="entry name" value="HATPase_c"/>
    <property type="match status" value="1"/>
</dbReference>
<dbReference type="PROSITE" id="PS50885">
    <property type="entry name" value="HAMP"/>
    <property type="match status" value="1"/>
</dbReference>
<proteinExistence type="predicted"/>
<evidence type="ECO:0000313" key="15">
    <source>
        <dbReference type="EMBL" id="QPI50164.1"/>
    </source>
</evidence>
<evidence type="ECO:0000256" key="8">
    <source>
        <dbReference type="ARBA" id="ARBA00022777"/>
    </source>
</evidence>
<dbReference type="Gene3D" id="3.30.565.10">
    <property type="entry name" value="Histidine kinase-like ATPase, C-terminal domain"/>
    <property type="match status" value="1"/>
</dbReference>
<evidence type="ECO:0000313" key="16">
    <source>
        <dbReference type="Proteomes" id="UP000662888"/>
    </source>
</evidence>
<dbReference type="Gene3D" id="1.10.287.130">
    <property type="match status" value="1"/>
</dbReference>